<name>A0ABY3BL12_9HYPH</name>
<reference evidence="9 10" key="1">
    <citation type="journal article" date="2019" name="Appl. Microbiol. Biotechnol.">
        <title>Differential efficiency of wild type rhizogenic strains for rol gene transformation of plants.</title>
        <authorList>
            <person name="Desmet S."/>
            <person name="De Keyser E."/>
            <person name="Van Vaerenbergh J."/>
            <person name="Baeyen S."/>
            <person name="Van Huylenbroeck J."/>
            <person name="Geelen D."/>
            <person name="Dhooghe E."/>
        </authorList>
    </citation>
    <scope>NUCLEOTIDE SEQUENCE [LARGE SCALE GENOMIC DNA]</scope>
    <source>
        <strain evidence="9 10">GBBC3283</strain>
    </source>
</reference>
<dbReference type="Gene3D" id="3.90.660.10">
    <property type="match status" value="1"/>
</dbReference>
<evidence type="ECO:0000256" key="2">
    <source>
        <dbReference type="ARBA" id="ARBA00022630"/>
    </source>
</evidence>
<evidence type="ECO:0000259" key="7">
    <source>
        <dbReference type="Pfam" id="PF01593"/>
    </source>
</evidence>
<evidence type="ECO:0000256" key="3">
    <source>
        <dbReference type="ARBA" id="ARBA00022643"/>
    </source>
</evidence>
<protein>
    <recommendedName>
        <fullName evidence="6">Tryptophan 2-monooxygenase</fullName>
        <ecNumber evidence="6">1.13.12.3</ecNumber>
    </recommendedName>
</protein>
<dbReference type="Pfam" id="PF02027">
    <property type="entry name" value="RolB_RolC"/>
    <property type="match status" value="1"/>
</dbReference>
<comment type="pathway">
    <text evidence="6">Plant hormone metabolism; auxin biosynthesis.</text>
</comment>
<keyword evidence="2" id="KW-0285">Flavoprotein</keyword>
<comment type="similarity">
    <text evidence="6">Belongs to the tryptophan 2-monooxygenase family.</text>
</comment>
<evidence type="ECO:0000313" key="9">
    <source>
        <dbReference type="EMBL" id="TRA84756.1"/>
    </source>
</evidence>
<keyword evidence="6" id="KW-0073">Auxin biosynthesis</keyword>
<gene>
    <name evidence="9" type="ORF">EXN23_21995</name>
</gene>
<evidence type="ECO:0000259" key="8">
    <source>
        <dbReference type="Pfam" id="PF02027"/>
    </source>
</evidence>
<proteinExistence type="inferred from homology"/>
<dbReference type="InterPro" id="IPR006064">
    <property type="entry name" value="Glycosidase"/>
</dbReference>
<sequence length="780" mass="87765">MPSINKRKFYILSILHIYMMDLPYNRPRFPPFAITGLPSAAKLKRAISRAFVCYDQFCDELLQYQQRWTDWVFDHGFAEAIEDMALVFQIEPCLHGPRTGTLEVLRSCRTKVFIYTSYRRLRHFVENQCIAQPGDAVLACMIPPYVSDLSLQEMSRAHNSFCPGSHTSIADVQCFIAIQLSSLFVEEGTCDVHGRNGLKTTCRFFRRPAECFSRYDIVAIGSVLFHNALHQPANYNEDLSCFDLRYDYQVFLHERDANDGVGHYPEGTPLPSVAIVGGGLSGLVAAAELLDAGVREIALFTPVDEVRSLGVSPMSNGDARQVLTSFGVMPISGNQVCLSYYLDKFRIPSSLRFPCAGNDHTALYFRKKRYEWPAGQAPPGEFQRISAGWEKLLYHGCERNGRRLIAPMDIFSMLRGRRYEEASEARRAWLREFDNFTFHAALVEIFSCGVESPGGAAWQTTDFAAFGMMRLGGGRVSSCYTLLFSTVLDWIINGYEEDQYISVGGVHLLQALMRIEIFKRKVGFHFDPLRGLAKEGGKVKVCMKDGRSRVFDQVIIGGRGGPDATNITPVSHVTCVGYDIEAPAGNSSATVNAALFMITKQKFWLDDDIPALIWTDGLVRELCCIDIESPSGEGLVIFHYEMNDYLSRPFQSDEKKRRCLDLVRELAAVFPELACHLVPVNEDYEEYVFDGHLKDGFRASLWRENSLKKCQYSQDPHMYDSPLMEHGAVCQIDSKDCVNGALFEEQVKTGIITACTVIRSTGGTLSSLHPLDWNKIYFPA</sequence>
<dbReference type="InterPro" id="IPR002937">
    <property type="entry name" value="Amino_oxidase"/>
</dbReference>
<dbReference type="RefSeq" id="WP_116979321.1">
    <property type="nucleotide sequence ID" value="NZ_JAPZLO010000024.1"/>
</dbReference>
<dbReference type="InterPro" id="IPR012142">
    <property type="entry name" value="Trp_2-mOase"/>
</dbReference>
<comment type="caution">
    <text evidence="9">The sequence shown here is derived from an EMBL/GenBank/DDBJ whole genome shotgun (WGS) entry which is preliminary data.</text>
</comment>
<dbReference type="Proteomes" id="UP000319481">
    <property type="component" value="Unassembled WGS sequence"/>
</dbReference>
<keyword evidence="4 6" id="KW-0560">Oxidoreductase</keyword>
<dbReference type="EMBL" id="SGNZ01000014">
    <property type="protein sequence ID" value="TRA84756.1"/>
    <property type="molecule type" value="Genomic_DNA"/>
</dbReference>
<evidence type="ECO:0000256" key="5">
    <source>
        <dbReference type="ARBA" id="ARBA00023033"/>
    </source>
</evidence>
<organism evidence="9 10">
    <name type="scientific">Agrobacterium salinitolerans</name>
    <dbReference type="NCBI Taxonomy" id="1183413"/>
    <lineage>
        <taxon>Bacteria</taxon>
        <taxon>Pseudomonadati</taxon>
        <taxon>Pseudomonadota</taxon>
        <taxon>Alphaproteobacteria</taxon>
        <taxon>Hyphomicrobiales</taxon>
        <taxon>Rhizobiaceae</taxon>
        <taxon>Rhizobium/Agrobacterium group</taxon>
        <taxon>Agrobacterium</taxon>
    </lineage>
</organism>
<dbReference type="Gene3D" id="1.10.405.40">
    <property type="match status" value="1"/>
</dbReference>
<dbReference type="EC" id="1.13.12.3" evidence="6"/>
<accession>A0ABY3BL12</accession>
<feature type="domain" description="Amine oxidase" evidence="7">
    <location>
        <begin position="280"/>
        <end position="758"/>
    </location>
</feature>
<evidence type="ECO:0000256" key="1">
    <source>
        <dbReference type="ARBA" id="ARBA00001917"/>
    </source>
</evidence>
<dbReference type="Gene3D" id="3.50.50.60">
    <property type="entry name" value="FAD/NAD(P)-binding domain"/>
    <property type="match status" value="1"/>
</dbReference>
<keyword evidence="5 6" id="KW-0503">Monooxygenase</keyword>
<dbReference type="PIRSF" id="PIRSF000319">
    <property type="entry name" value="Trp_2-mono_O2ase"/>
    <property type="match status" value="1"/>
</dbReference>
<evidence type="ECO:0000313" key="10">
    <source>
        <dbReference type="Proteomes" id="UP000319481"/>
    </source>
</evidence>
<dbReference type="InterPro" id="IPR036188">
    <property type="entry name" value="FAD/NAD-bd_sf"/>
</dbReference>
<evidence type="ECO:0000256" key="4">
    <source>
        <dbReference type="ARBA" id="ARBA00023002"/>
    </source>
</evidence>
<keyword evidence="3" id="KW-0288">FMN</keyword>
<feature type="domain" description="Cytokinin glycosidase" evidence="8">
    <location>
        <begin position="24"/>
        <end position="222"/>
    </location>
</feature>
<dbReference type="Pfam" id="PF01593">
    <property type="entry name" value="Amino_oxidase"/>
    <property type="match status" value="1"/>
</dbReference>
<comment type="catalytic activity">
    <reaction evidence="6">
        <text>L-tryptophan + O2 = indole-3-acetamide + CO2 + H2O</text>
        <dbReference type="Rhea" id="RHEA:16165"/>
        <dbReference type="ChEBI" id="CHEBI:15377"/>
        <dbReference type="ChEBI" id="CHEBI:15379"/>
        <dbReference type="ChEBI" id="CHEBI:16031"/>
        <dbReference type="ChEBI" id="CHEBI:16526"/>
        <dbReference type="ChEBI" id="CHEBI:57912"/>
        <dbReference type="EC" id="1.13.12.3"/>
    </reaction>
</comment>
<comment type="cofactor">
    <cofactor evidence="1">
        <name>FMN</name>
        <dbReference type="ChEBI" id="CHEBI:58210"/>
    </cofactor>
</comment>
<evidence type="ECO:0000256" key="6">
    <source>
        <dbReference type="PIRNR" id="PIRNR000319"/>
    </source>
</evidence>
<dbReference type="SUPFAM" id="SSF51905">
    <property type="entry name" value="FAD/NAD(P)-binding domain"/>
    <property type="match status" value="1"/>
</dbReference>
<keyword evidence="10" id="KW-1185">Reference proteome</keyword>